<evidence type="ECO:0000256" key="8">
    <source>
        <dbReference type="ARBA" id="ARBA00023242"/>
    </source>
</evidence>
<dbReference type="InterPro" id="IPR001628">
    <property type="entry name" value="Znf_hrmn_rcpt"/>
</dbReference>
<dbReference type="InterPro" id="IPR013088">
    <property type="entry name" value="Znf_NHR/GATA"/>
</dbReference>
<evidence type="ECO:0000256" key="6">
    <source>
        <dbReference type="ARBA" id="ARBA00023163"/>
    </source>
</evidence>
<dbReference type="SUPFAM" id="SSF57716">
    <property type="entry name" value="Glucocorticoid receptor-like (DNA-binding domain)"/>
    <property type="match status" value="1"/>
</dbReference>
<keyword evidence="7" id="KW-0675">Receptor</keyword>
<protein>
    <recommendedName>
        <fullName evidence="9">Nuclear receptor domain-containing protein</fullName>
    </recommendedName>
</protein>
<dbReference type="InterPro" id="IPR050234">
    <property type="entry name" value="Nuclear_hormone_rcpt_NR1"/>
</dbReference>
<dbReference type="Pfam" id="PF00105">
    <property type="entry name" value="zf-C4"/>
    <property type="match status" value="1"/>
</dbReference>
<evidence type="ECO:0000256" key="5">
    <source>
        <dbReference type="ARBA" id="ARBA00023125"/>
    </source>
</evidence>
<keyword evidence="3" id="KW-0862">Zinc</keyword>
<evidence type="ECO:0000256" key="2">
    <source>
        <dbReference type="ARBA" id="ARBA00022771"/>
    </source>
</evidence>
<dbReference type="GO" id="GO:0008270">
    <property type="term" value="F:zinc ion binding"/>
    <property type="evidence" value="ECO:0007669"/>
    <property type="project" value="UniProtKB-KW"/>
</dbReference>
<name>A0A3P6GFQ4_MESCO</name>
<proteinExistence type="predicted"/>
<keyword evidence="1" id="KW-0479">Metal-binding</keyword>
<dbReference type="GO" id="GO:0000978">
    <property type="term" value="F:RNA polymerase II cis-regulatory region sequence-specific DNA binding"/>
    <property type="evidence" value="ECO:0007669"/>
    <property type="project" value="TreeGrafter"/>
</dbReference>
<evidence type="ECO:0000256" key="4">
    <source>
        <dbReference type="ARBA" id="ARBA00023015"/>
    </source>
</evidence>
<keyword evidence="8" id="KW-0539">Nucleus</keyword>
<dbReference type="GO" id="GO:0000122">
    <property type="term" value="P:negative regulation of transcription by RNA polymerase II"/>
    <property type="evidence" value="ECO:0007669"/>
    <property type="project" value="TreeGrafter"/>
</dbReference>
<dbReference type="STRING" id="53468.A0A3P6GFQ4"/>
<dbReference type="PANTHER" id="PTHR24082">
    <property type="entry name" value="NUCLEAR HORMONE RECEPTOR"/>
    <property type="match status" value="1"/>
</dbReference>
<keyword evidence="5" id="KW-0238">DNA-binding</keyword>
<evidence type="ECO:0000313" key="10">
    <source>
        <dbReference type="EMBL" id="VDD78057.1"/>
    </source>
</evidence>
<evidence type="ECO:0000256" key="3">
    <source>
        <dbReference type="ARBA" id="ARBA00022833"/>
    </source>
</evidence>
<dbReference type="AlphaFoldDB" id="A0A3P6GFQ4"/>
<evidence type="ECO:0000256" key="1">
    <source>
        <dbReference type="ARBA" id="ARBA00022723"/>
    </source>
</evidence>
<accession>A0A3P6GFQ4</accession>
<keyword evidence="6" id="KW-0804">Transcription</keyword>
<dbReference type="SMART" id="SM00399">
    <property type="entry name" value="ZnF_C4"/>
    <property type="match status" value="1"/>
</dbReference>
<sequence>MHTGESHVLSNEDIQEGPQVCVVCGDEASGIHYHALTCDSCKNFFWRSMQKKVEFMCDNDGQCFVGDKQSRSRCQKCRFDRCIESGMKKDCKLLVIYFVLMFYLNSHEANGNGYGCCRGRCCCCS</sequence>
<dbReference type="GO" id="GO:0004879">
    <property type="term" value="F:nuclear receptor activity"/>
    <property type="evidence" value="ECO:0007669"/>
    <property type="project" value="TreeGrafter"/>
</dbReference>
<gene>
    <name evidence="10" type="ORF">MCOS_LOCUS4060</name>
</gene>
<dbReference type="EMBL" id="UXSR01001226">
    <property type="protein sequence ID" value="VDD78057.1"/>
    <property type="molecule type" value="Genomic_DNA"/>
</dbReference>
<evidence type="ECO:0000313" key="11">
    <source>
        <dbReference type="Proteomes" id="UP000267029"/>
    </source>
</evidence>
<dbReference type="PROSITE" id="PS51030">
    <property type="entry name" value="NUCLEAR_REC_DBD_2"/>
    <property type="match status" value="1"/>
</dbReference>
<dbReference type="GO" id="GO:0030154">
    <property type="term" value="P:cell differentiation"/>
    <property type="evidence" value="ECO:0007669"/>
    <property type="project" value="TreeGrafter"/>
</dbReference>
<dbReference type="Proteomes" id="UP000267029">
    <property type="component" value="Unassembled WGS sequence"/>
</dbReference>
<dbReference type="Gene3D" id="3.30.50.10">
    <property type="entry name" value="Erythroid Transcription Factor GATA-1, subunit A"/>
    <property type="match status" value="1"/>
</dbReference>
<dbReference type="OrthoDB" id="5771769at2759"/>
<evidence type="ECO:0000256" key="7">
    <source>
        <dbReference type="ARBA" id="ARBA00023170"/>
    </source>
</evidence>
<dbReference type="PANTHER" id="PTHR24082:SF507">
    <property type="entry name" value="BILE ACID RECEPTOR-RELATED"/>
    <property type="match status" value="1"/>
</dbReference>
<feature type="domain" description="Nuclear receptor" evidence="9">
    <location>
        <begin position="18"/>
        <end position="94"/>
    </location>
</feature>
<reference evidence="10 11" key="1">
    <citation type="submission" date="2018-10" db="EMBL/GenBank/DDBJ databases">
        <authorList>
            <consortium name="Pathogen Informatics"/>
        </authorList>
    </citation>
    <scope>NUCLEOTIDE SEQUENCE [LARGE SCALE GENOMIC DNA]</scope>
</reference>
<keyword evidence="2" id="KW-0863">Zinc-finger</keyword>
<dbReference type="PRINTS" id="PR00047">
    <property type="entry name" value="STROIDFINGER"/>
</dbReference>
<keyword evidence="11" id="KW-1185">Reference proteome</keyword>
<dbReference type="PROSITE" id="PS00031">
    <property type="entry name" value="NUCLEAR_REC_DBD_1"/>
    <property type="match status" value="1"/>
</dbReference>
<evidence type="ECO:0000259" key="9">
    <source>
        <dbReference type="PROSITE" id="PS51030"/>
    </source>
</evidence>
<keyword evidence="4" id="KW-0805">Transcription regulation</keyword>
<organism evidence="10 11">
    <name type="scientific">Mesocestoides corti</name>
    <name type="common">Flatworm</name>
    <dbReference type="NCBI Taxonomy" id="53468"/>
    <lineage>
        <taxon>Eukaryota</taxon>
        <taxon>Metazoa</taxon>
        <taxon>Spiralia</taxon>
        <taxon>Lophotrochozoa</taxon>
        <taxon>Platyhelminthes</taxon>
        <taxon>Cestoda</taxon>
        <taxon>Eucestoda</taxon>
        <taxon>Cyclophyllidea</taxon>
        <taxon>Mesocestoididae</taxon>
        <taxon>Mesocestoides</taxon>
    </lineage>
</organism>
<dbReference type="GO" id="GO:0045944">
    <property type="term" value="P:positive regulation of transcription by RNA polymerase II"/>
    <property type="evidence" value="ECO:0007669"/>
    <property type="project" value="TreeGrafter"/>
</dbReference>